<proteinExistence type="predicted"/>
<reference evidence="1 2" key="1">
    <citation type="submission" date="2019-07" db="EMBL/GenBank/DDBJ databases">
        <title>Whole genome shotgun sequence of Halomonas cupida NBRC 102219.</title>
        <authorList>
            <person name="Hosoyama A."/>
            <person name="Uohara A."/>
            <person name="Ohji S."/>
            <person name="Ichikawa N."/>
        </authorList>
    </citation>
    <scope>NUCLEOTIDE SEQUENCE [LARGE SCALE GENOMIC DNA]</scope>
    <source>
        <strain evidence="1 2">NBRC 102219</strain>
    </source>
</reference>
<sequence length="140" mass="16053">MGKKVGLSSVYDLKRLDSEERRSLMNKNKSSGKRSWYVCTKPIPLYKIECVEYFDGRRYVDYEYPLQGVKTLEDSGYIHVPMEISRPLLEGIKPSHPYDPPTVVAFWEDPDGDQNIQLMACRIVVDITLGEVVHIKDLSG</sequence>
<dbReference type="Proteomes" id="UP000321726">
    <property type="component" value="Unassembled WGS sequence"/>
</dbReference>
<comment type="caution">
    <text evidence="1">The sequence shown here is derived from an EMBL/GenBank/DDBJ whole genome shotgun (WGS) entry which is preliminary data.</text>
</comment>
<gene>
    <name evidence="1" type="ORF">HCU01_31050</name>
</gene>
<name>A0ABQ0WHF2_9GAMM</name>
<accession>A0ABQ0WHF2</accession>
<organism evidence="1 2">
    <name type="scientific">Halomonas cupida</name>
    <dbReference type="NCBI Taxonomy" id="44933"/>
    <lineage>
        <taxon>Bacteria</taxon>
        <taxon>Pseudomonadati</taxon>
        <taxon>Pseudomonadota</taxon>
        <taxon>Gammaproteobacteria</taxon>
        <taxon>Oceanospirillales</taxon>
        <taxon>Halomonadaceae</taxon>
        <taxon>Halomonas</taxon>
    </lineage>
</organism>
<keyword evidence="2" id="KW-1185">Reference proteome</keyword>
<dbReference type="EMBL" id="BJXU01000128">
    <property type="protein sequence ID" value="GEN25156.1"/>
    <property type="molecule type" value="Genomic_DNA"/>
</dbReference>
<dbReference type="RefSeq" id="WP_143166390.1">
    <property type="nucleotide sequence ID" value="NZ_BJXU01000128.1"/>
</dbReference>
<evidence type="ECO:0000313" key="1">
    <source>
        <dbReference type="EMBL" id="GEN25156.1"/>
    </source>
</evidence>
<evidence type="ECO:0000313" key="2">
    <source>
        <dbReference type="Proteomes" id="UP000321726"/>
    </source>
</evidence>
<protein>
    <submittedName>
        <fullName evidence="1">Uncharacterized protein</fullName>
    </submittedName>
</protein>